<keyword evidence="2" id="KW-0805">Transcription regulation</keyword>
<feature type="region of interest" description="Leucine repeat II (LRII)" evidence="5">
    <location>
        <begin position="378"/>
        <end position="410"/>
    </location>
</feature>
<dbReference type="AlphaFoldDB" id="A0AAN9KW56"/>
<proteinExistence type="inferred from homology"/>
<dbReference type="Proteomes" id="UP001367508">
    <property type="component" value="Unassembled WGS sequence"/>
</dbReference>
<dbReference type="InterPro" id="IPR005202">
    <property type="entry name" value="TF_GRAS"/>
</dbReference>
<feature type="region of interest" description="VHIID" evidence="5">
    <location>
        <begin position="301"/>
        <end position="366"/>
    </location>
</feature>
<reference evidence="6 7" key="1">
    <citation type="submission" date="2024-01" db="EMBL/GenBank/DDBJ databases">
        <title>The genomes of 5 underutilized Papilionoideae crops provide insights into root nodulation and disease resistanc.</title>
        <authorList>
            <person name="Jiang F."/>
        </authorList>
    </citation>
    <scope>NUCLEOTIDE SEQUENCE [LARGE SCALE GENOMIC DNA]</scope>
    <source>
        <strain evidence="6">LVBAO_FW01</strain>
        <tissue evidence="6">Leaves</tissue>
    </source>
</reference>
<keyword evidence="3" id="KW-0804">Transcription</keyword>
<evidence type="ECO:0000313" key="6">
    <source>
        <dbReference type="EMBL" id="KAK7325020.1"/>
    </source>
</evidence>
<dbReference type="PROSITE" id="PS50985">
    <property type="entry name" value="GRAS"/>
    <property type="match status" value="1"/>
</dbReference>
<comment type="caution">
    <text evidence="6">The sequence shown here is derived from an EMBL/GenBank/DDBJ whole genome shotgun (WGS) entry which is preliminary data.</text>
</comment>
<gene>
    <name evidence="6" type="ORF">VNO77_29038</name>
</gene>
<comment type="caution">
    <text evidence="5">Lacks conserved residue(s) required for the propagation of feature annotation.</text>
</comment>
<organism evidence="6 7">
    <name type="scientific">Canavalia gladiata</name>
    <name type="common">Sword bean</name>
    <name type="synonym">Dolichos gladiatus</name>
    <dbReference type="NCBI Taxonomy" id="3824"/>
    <lineage>
        <taxon>Eukaryota</taxon>
        <taxon>Viridiplantae</taxon>
        <taxon>Streptophyta</taxon>
        <taxon>Embryophyta</taxon>
        <taxon>Tracheophyta</taxon>
        <taxon>Spermatophyta</taxon>
        <taxon>Magnoliopsida</taxon>
        <taxon>eudicotyledons</taxon>
        <taxon>Gunneridae</taxon>
        <taxon>Pentapetalae</taxon>
        <taxon>rosids</taxon>
        <taxon>fabids</taxon>
        <taxon>Fabales</taxon>
        <taxon>Fabaceae</taxon>
        <taxon>Papilionoideae</taxon>
        <taxon>50 kb inversion clade</taxon>
        <taxon>NPAAA clade</taxon>
        <taxon>indigoferoid/millettioid clade</taxon>
        <taxon>Phaseoleae</taxon>
        <taxon>Canavalia</taxon>
    </lineage>
</organism>
<protein>
    <submittedName>
        <fullName evidence="6">Uncharacterized protein</fullName>
    </submittedName>
</protein>
<dbReference type="EMBL" id="JAYMYQ010000006">
    <property type="protein sequence ID" value="KAK7325020.1"/>
    <property type="molecule type" value="Genomic_DNA"/>
</dbReference>
<sequence>MLMEDETEEKSSTFQHSLALQDTERSFYELIHENYPSSSSFSSSPDQSVSGSFSDYTTFSSGSSYTAESHWSPVEYNPPIPPYQSSVNSAQFQFFENPMPAFLDSALQFQRGMEEGSMFLPNHAPFIIHQDNTSFSPKAPEVVIKREPESEEGEYLNWEELQDGSSRKEKTVCMDDTELSELFDKVLLGTGLGKGKPPNDESNMCGGGKLLFKRGNDDQSVDLRTPLMLCAQAIASDNHSFANQLLKQIKQHSSSTGDATQRLAHYFGNALEARLGGTGFKVYSGVPSSKTNSAQDMIKAYQVYASVCPFEKLAIIFANNSICNRAMQAETLHIIDFGILYGFKWPALIERISKRAGGPPKLRITGIELPRSGFKPKETERRLASYCNRFNVPFEFNVIVNTRWETITVEDLKIEKNEFVAVNCLFRFENLLDETLVSNNPKDAVLALIKKANPAIFVHSIINGSYNAPFFVTRFREALFHYSALFDMLHTNVAPENPTGFMFENEVFGRQIMNIIACEGCERVERPESYKQWQLRNMRNGFKQLPLDHQIVDKLKGRLIHDAHNTNFMLEVDGNWVLQGWKGRILHASSCWVPA</sequence>
<evidence type="ECO:0000256" key="3">
    <source>
        <dbReference type="ARBA" id="ARBA00023163"/>
    </source>
</evidence>
<accession>A0AAN9KW56</accession>
<evidence type="ECO:0000313" key="7">
    <source>
        <dbReference type="Proteomes" id="UP001367508"/>
    </source>
</evidence>
<dbReference type="Pfam" id="PF03514">
    <property type="entry name" value="GRAS"/>
    <property type="match status" value="1"/>
</dbReference>
<feature type="region of interest" description="SAW" evidence="5">
    <location>
        <begin position="517"/>
        <end position="593"/>
    </location>
</feature>
<feature type="short sequence motif" description="VHIID" evidence="5">
    <location>
        <begin position="332"/>
        <end position="336"/>
    </location>
</feature>
<name>A0AAN9KW56_CANGL</name>
<comment type="subcellular location">
    <subcellularLocation>
        <location evidence="1">Nucleus</location>
    </subcellularLocation>
</comment>
<evidence type="ECO:0000256" key="5">
    <source>
        <dbReference type="PROSITE-ProRule" id="PRU01191"/>
    </source>
</evidence>
<evidence type="ECO:0000256" key="2">
    <source>
        <dbReference type="ARBA" id="ARBA00023015"/>
    </source>
</evidence>
<keyword evidence="4" id="KW-0539">Nucleus</keyword>
<evidence type="ECO:0000256" key="1">
    <source>
        <dbReference type="ARBA" id="ARBA00004123"/>
    </source>
</evidence>
<dbReference type="PANTHER" id="PTHR31636">
    <property type="entry name" value="OSJNBA0084A10.13 PROTEIN-RELATED"/>
    <property type="match status" value="1"/>
</dbReference>
<comment type="similarity">
    <text evidence="5">Belongs to the GRAS family.</text>
</comment>
<evidence type="ECO:0000256" key="4">
    <source>
        <dbReference type="ARBA" id="ARBA00023242"/>
    </source>
</evidence>
<dbReference type="GO" id="GO:0005634">
    <property type="term" value="C:nucleus"/>
    <property type="evidence" value="ECO:0007669"/>
    <property type="project" value="UniProtKB-SubCell"/>
</dbReference>
<keyword evidence="7" id="KW-1185">Reference proteome</keyword>